<dbReference type="Gene3D" id="1.10.287.70">
    <property type="match status" value="1"/>
</dbReference>
<dbReference type="GO" id="GO:0015276">
    <property type="term" value="F:ligand-gated monoatomic ion channel activity"/>
    <property type="evidence" value="ECO:0007669"/>
    <property type="project" value="InterPro"/>
</dbReference>
<protein>
    <submittedName>
        <fullName evidence="13">Transporter substrate-binding domain-containing protein</fullName>
    </submittedName>
</protein>
<dbReference type="InterPro" id="IPR001320">
    <property type="entry name" value="Iontro_rcpt_C"/>
</dbReference>
<evidence type="ECO:0000256" key="9">
    <source>
        <dbReference type="ARBA" id="ARBA00023303"/>
    </source>
</evidence>
<evidence type="ECO:0000313" key="13">
    <source>
        <dbReference type="EMBL" id="QIZ70351.1"/>
    </source>
</evidence>
<feature type="transmembrane region" description="Helical" evidence="10">
    <location>
        <begin position="141"/>
        <end position="161"/>
    </location>
</feature>
<dbReference type="RefSeq" id="WP_168568506.1">
    <property type="nucleotide sequence ID" value="NZ_CP051167.1"/>
</dbReference>
<evidence type="ECO:0000256" key="5">
    <source>
        <dbReference type="ARBA" id="ARBA00023065"/>
    </source>
</evidence>
<feature type="transmembrane region" description="Helical" evidence="10">
    <location>
        <begin position="173"/>
        <end position="194"/>
    </location>
</feature>
<evidence type="ECO:0000256" key="6">
    <source>
        <dbReference type="ARBA" id="ARBA00023136"/>
    </source>
</evidence>
<dbReference type="SMART" id="SM00062">
    <property type="entry name" value="PBPb"/>
    <property type="match status" value="1"/>
</dbReference>
<dbReference type="Gene3D" id="3.40.190.10">
    <property type="entry name" value="Periplasmic binding protein-like II"/>
    <property type="match status" value="3"/>
</dbReference>
<dbReference type="Pfam" id="PF07885">
    <property type="entry name" value="Ion_trans_2"/>
    <property type="match status" value="1"/>
</dbReference>
<feature type="transmembrane region" description="Helical" evidence="10">
    <location>
        <begin position="206"/>
        <end position="229"/>
    </location>
</feature>
<dbReference type="KEGG" id="oxy:HCG48_06965"/>
<keyword evidence="3 10" id="KW-0812">Transmembrane</keyword>
<dbReference type="SUPFAM" id="SSF81324">
    <property type="entry name" value="Voltage-gated potassium channels"/>
    <property type="match status" value="1"/>
</dbReference>
<dbReference type="SMART" id="SM00079">
    <property type="entry name" value="PBPe"/>
    <property type="match status" value="1"/>
</dbReference>
<keyword evidence="2" id="KW-0813">Transport</keyword>
<dbReference type="InterPro" id="IPR001638">
    <property type="entry name" value="Solute-binding_3/MltF_N"/>
</dbReference>
<dbReference type="GO" id="GO:0016020">
    <property type="term" value="C:membrane"/>
    <property type="evidence" value="ECO:0007669"/>
    <property type="project" value="UniProtKB-SubCell"/>
</dbReference>
<feature type="domain" description="Solute-binding protein family 3/N-terminal" evidence="11">
    <location>
        <begin position="27"/>
        <end position="353"/>
    </location>
</feature>
<keyword evidence="5" id="KW-0406">Ion transport</keyword>
<keyword evidence="14" id="KW-1185">Reference proteome</keyword>
<keyword evidence="4 10" id="KW-1133">Transmembrane helix</keyword>
<dbReference type="Pfam" id="PF00497">
    <property type="entry name" value="SBP_bac_3"/>
    <property type="match status" value="1"/>
</dbReference>
<comment type="subcellular location">
    <subcellularLocation>
        <location evidence="1">Membrane</location>
        <topology evidence="1">Multi-pass membrane protein</topology>
    </subcellularLocation>
</comment>
<dbReference type="EMBL" id="CP051167">
    <property type="protein sequence ID" value="QIZ70351.1"/>
    <property type="molecule type" value="Genomic_DNA"/>
</dbReference>
<evidence type="ECO:0000313" key="14">
    <source>
        <dbReference type="Proteomes" id="UP000500857"/>
    </source>
</evidence>
<evidence type="ECO:0000256" key="1">
    <source>
        <dbReference type="ARBA" id="ARBA00004141"/>
    </source>
</evidence>
<dbReference type="InterPro" id="IPR013099">
    <property type="entry name" value="K_chnl_dom"/>
</dbReference>
<accession>A0A6H1TUX2</accession>
<keyword evidence="8" id="KW-0325">Glycoprotein</keyword>
<evidence type="ECO:0000256" key="8">
    <source>
        <dbReference type="ARBA" id="ARBA00023180"/>
    </source>
</evidence>
<keyword evidence="6 10" id="KW-0472">Membrane</keyword>
<gene>
    <name evidence="13" type="ORF">HCG48_06965</name>
</gene>
<dbReference type="Proteomes" id="UP000500857">
    <property type="component" value="Chromosome"/>
</dbReference>
<keyword evidence="7" id="KW-0675">Receptor</keyword>
<name>A0A6H1TUX2_9CYAN</name>
<proteinExistence type="predicted"/>
<dbReference type="PANTHER" id="PTHR18966">
    <property type="entry name" value="IONOTROPIC GLUTAMATE RECEPTOR"/>
    <property type="match status" value="1"/>
</dbReference>
<evidence type="ECO:0000259" key="12">
    <source>
        <dbReference type="SMART" id="SM00079"/>
    </source>
</evidence>
<reference evidence="13 14" key="1">
    <citation type="submission" date="2020-04" db="EMBL/GenBank/DDBJ databases">
        <authorList>
            <person name="Basu S."/>
            <person name="Maruthanayagam V."/>
            <person name="Chakraborty S."/>
            <person name="Pramanik A."/>
            <person name="Mukherjee J."/>
            <person name="Brink B."/>
        </authorList>
    </citation>
    <scope>NUCLEOTIDE SEQUENCE [LARGE SCALE GENOMIC DNA]</scope>
    <source>
        <strain evidence="13 14">AP17</strain>
    </source>
</reference>
<evidence type="ECO:0000256" key="2">
    <source>
        <dbReference type="ARBA" id="ARBA00022448"/>
    </source>
</evidence>
<evidence type="ECO:0000259" key="11">
    <source>
        <dbReference type="SMART" id="SM00062"/>
    </source>
</evidence>
<evidence type="ECO:0000256" key="7">
    <source>
        <dbReference type="ARBA" id="ARBA00023170"/>
    </source>
</evidence>
<dbReference type="AlphaFoldDB" id="A0A6H1TUX2"/>
<keyword evidence="9" id="KW-0407">Ion channel</keyword>
<evidence type="ECO:0000256" key="3">
    <source>
        <dbReference type="ARBA" id="ARBA00022692"/>
    </source>
</evidence>
<evidence type="ECO:0000256" key="10">
    <source>
        <dbReference type="SAM" id="Phobius"/>
    </source>
</evidence>
<sequence>MTSRPWIVSVLIFGSLLWGCLPGVAESLKVGTNVFEPFVFVDEISEKPVGYSIELWDRIETELEIGESEFVVFDSVADVLEAVESGEVDAAIAGITITAQREQTIDFSHGYYETGLRILVLDRPINPIQIFSSYLFSSTTLQAFAVVFGAALVSAHLLWFFERRLNPEMFPKRYFPGIWEAFWWSFVTATTVGYGDKCPQSVIGRAIAIVWMMAAIFVFAYFTATIASLEMRSRIEGPNDLYQHRIGAIEGTTSASYLRSRPIQLVEFTTREAAYQALKQQKIRAVVSDAPTLLYRAKRDPDFRVVGRLFAKQQYGIAFPESSPYRERINRILLKLKEEGELEALENRWFLNESEL</sequence>
<organism evidence="13 14">
    <name type="scientific">Oxynema aestuarii AP17</name>
    <dbReference type="NCBI Taxonomy" id="2064643"/>
    <lineage>
        <taxon>Bacteria</taxon>
        <taxon>Bacillati</taxon>
        <taxon>Cyanobacteriota</taxon>
        <taxon>Cyanophyceae</taxon>
        <taxon>Oscillatoriophycideae</taxon>
        <taxon>Oscillatoriales</taxon>
        <taxon>Oscillatoriaceae</taxon>
        <taxon>Oxynema</taxon>
        <taxon>Oxynema aestuarii</taxon>
    </lineage>
</organism>
<evidence type="ECO:0000256" key="4">
    <source>
        <dbReference type="ARBA" id="ARBA00022989"/>
    </source>
</evidence>
<dbReference type="SUPFAM" id="SSF53850">
    <property type="entry name" value="Periplasmic binding protein-like II"/>
    <property type="match status" value="1"/>
</dbReference>
<feature type="domain" description="Ionotropic glutamate receptor C-terminal" evidence="12">
    <location>
        <begin position="27"/>
        <end position="352"/>
    </location>
</feature>
<dbReference type="InterPro" id="IPR015683">
    <property type="entry name" value="Ionotropic_Glu_rcpt"/>
</dbReference>